<proteinExistence type="inferred from homology"/>
<evidence type="ECO:0000259" key="4">
    <source>
        <dbReference type="Pfam" id="PF00389"/>
    </source>
</evidence>
<feature type="domain" description="D-isomer specific 2-hydroxyacid dehydrogenase NAD-binding" evidence="5">
    <location>
        <begin position="105"/>
        <end position="290"/>
    </location>
</feature>
<evidence type="ECO:0000256" key="3">
    <source>
        <dbReference type="RuleBase" id="RU003719"/>
    </source>
</evidence>
<dbReference type="GO" id="GO:0051287">
    <property type="term" value="F:NAD binding"/>
    <property type="evidence" value="ECO:0007669"/>
    <property type="project" value="InterPro"/>
</dbReference>
<evidence type="ECO:0000313" key="7">
    <source>
        <dbReference type="Proteomes" id="UP000012317"/>
    </source>
</evidence>
<dbReference type="InterPro" id="IPR006139">
    <property type="entry name" value="D-isomer_2_OHA_DH_cat_dom"/>
</dbReference>
<dbReference type="CDD" id="cd12179">
    <property type="entry name" value="2-Hacid_dh_14"/>
    <property type="match status" value="1"/>
</dbReference>
<dbReference type="PANTHER" id="PTHR43026">
    <property type="entry name" value="2-HYDROXYACID DEHYDROGENASE HOMOLOG 1-RELATED"/>
    <property type="match status" value="1"/>
</dbReference>
<dbReference type="STRING" id="1189619.pgond44_07945"/>
<evidence type="ECO:0000256" key="2">
    <source>
        <dbReference type="ARBA" id="ARBA00023027"/>
    </source>
</evidence>
<comment type="similarity">
    <text evidence="1 3">Belongs to the D-isomer specific 2-hydroxyacid dehydrogenase family.</text>
</comment>
<reference evidence="6 7" key="1">
    <citation type="journal article" date="2014" name="Genome Biol. Evol.">
        <title>Extensive gene acquisition in the extremely psychrophilic bacterial species Psychroflexus torquis and the link to sea-ice ecosystem specialism.</title>
        <authorList>
            <person name="Feng S."/>
            <person name="Powell S.M."/>
            <person name="Wilson R."/>
            <person name="Bowman J.P."/>
        </authorList>
    </citation>
    <scope>NUCLEOTIDE SEQUENCE [LARGE SCALE GENOMIC DNA]</scope>
    <source>
        <strain evidence="6 7">ACAM 44</strain>
    </source>
</reference>
<comment type="caution">
    <text evidence="6">The sequence shown here is derived from an EMBL/GenBank/DDBJ whole genome shotgun (WGS) entry which is preliminary data.</text>
</comment>
<name>N1WVK9_9FLAO</name>
<evidence type="ECO:0000313" key="6">
    <source>
        <dbReference type="EMBL" id="EMY81154.1"/>
    </source>
</evidence>
<feature type="domain" description="D-isomer specific 2-hydroxyacid dehydrogenase catalytic" evidence="4">
    <location>
        <begin position="26"/>
        <end position="307"/>
    </location>
</feature>
<dbReference type="EMBL" id="APLF01000007">
    <property type="protein sequence ID" value="EMY81154.1"/>
    <property type="molecule type" value="Genomic_DNA"/>
</dbReference>
<dbReference type="GO" id="GO:0008720">
    <property type="term" value="F:D-lactate dehydrogenase (NAD+) activity"/>
    <property type="evidence" value="ECO:0007669"/>
    <property type="project" value="TreeGrafter"/>
</dbReference>
<dbReference type="SUPFAM" id="SSF51735">
    <property type="entry name" value="NAD(P)-binding Rossmann-fold domains"/>
    <property type="match status" value="1"/>
</dbReference>
<sequence length="315" mass="35244">MKILHLDSNHPLMIKELTTLGFDNTEDFTSTKAEVEAKIHHYDGVIIRSRFKIDKAFLDHATRLKFIGRVGAGLENIDVDYAQKKGIQLYNAPEGNRNAVSEHALGMLLSLFNKLRTAHDEVVNGQWRREENRGHELEGKTLGIIGYGNTGKAFAKKLSGFEVEVLCYDILENLGDANAKQVSLKELKAKAEVISLHTPQTLKTLGMVDAKFIESMSKPFWLINTARGKSVVTEDLVDGLKSGKILGAGLDVLEYEKTSFEDLFSKEKDIPRAFRFLIDAPNVVLSPHVAGWTFESHIKLAQTIVDKIHLDFKVD</sequence>
<dbReference type="Gene3D" id="3.40.50.720">
    <property type="entry name" value="NAD(P)-binding Rossmann-like Domain"/>
    <property type="match status" value="2"/>
</dbReference>
<dbReference type="RefSeq" id="WP_003439566.1">
    <property type="nucleotide sequence ID" value="NZ_APLF01000007.1"/>
</dbReference>
<dbReference type="InterPro" id="IPR036291">
    <property type="entry name" value="NAD(P)-bd_dom_sf"/>
</dbReference>
<dbReference type="PATRIC" id="fig|1189619.4.peg.1636"/>
<dbReference type="AlphaFoldDB" id="N1WVK9"/>
<dbReference type="eggNOG" id="COG0111">
    <property type="taxonomic scope" value="Bacteria"/>
</dbReference>
<dbReference type="SUPFAM" id="SSF52283">
    <property type="entry name" value="Formate/glycerate dehydrogenase catalytic domain-like"/>
    <property type="match status" value="1"/>
</dbReference>
<protein>
    <submittedName>
        <fullName evidence="6">D-3-phosphoglycerate dehydrogenase SerA-like protein</fullName>
    </submittedName>
</protein>
<dbReference type="Pfam" id="PF02826">
    <property type="entry name" value="2-Hacid_dh_C"/>
    <property type="match status" value="1"/>
</dbReference>
<evidence type="ECO:0000256" key="1">
    <source>
        <dbReference type="ARBA" id="ARBA00005854"/>
    </source>
</evidence>
<dbReference type="PANTHER" id="PTHR43026:SF1">
    <property type="entry name" value="2-HYDROXYACID DEHYDROGENASE HOMOLOG 1-RELATED"/>
    <property type="match status" value="1"/>
</dbReference>
<dbReference type="Pfam" id="PF00389">
    <property type="entry name" value="2-Hacid_dh"/>
    <property type="match status" value="1"/>
</dbReference>
<accession>N1WVK9</accession>
<dbReference type="Proteomes" id="UP000012317">
    <property type="component" value="Unassembled WGS sequence"/>
</dbReference>
<gene>
    <name evidence="6" type="ORF">pgond44_07945</name>
</gene>
<dbReference type="InterPro" id="IPR006140">
    <property type="entry name" value="D-isomer_DH_NAD-bd"/>
</dbReference>
<keyword evidence="7" id="KW-1185">Reference proteome</keyword>
<organism evidence="6 7">
    <name type="scientific">Psychroflexus gondwanensis ACAM 44</name>
    <dbReference type="NCBI Taxonomy" id="1189619"/>
    <lineage>
        <taxon>Bacteria</taxon>
        <taxon>Pseudomonadati</taxon>
        <taxon>Bacteroidota</taxon>
        <taxon>Flavobacteriia</taxon>
        <taxon>Flavobacteriales</taxon>
        <taxon>Flavobacteriaceae</taxon>
        <taxon>Psychroflexus</taxon>
    </lineage>
</organism>
<evidence type="ECO:0000259" key="5">
    <source>
        <dbReference type="Pfam" id="PF02826"/>
    </source>
</evidence>
<dbReference type="InterPro" id="IPR058205">
    <property type="entry name" value="D-LDH-like"/>
</dbReference>
<keyword evidence="2" id="KW-0520">NAD</keyword>
<keyword evidence="3" id="KW-0560">Oxidoreductase</keyword>